<dbReference type="EMBL" id="SRMF01000005">
    <property type="protein sequence ID" value="TGG92529.1"/>
    <property type="molecule type" value="Genomic_DNA"/>
</dbReference>
<dbReference type="AlphaFoldDB" id="A0A4Z0WCK6"/>
<organism evidence="2 3">
    <name type="scientific">Natronospirillum operosum</name>
    <dbReference type="NCBI Taxonomy" id="2759953"/>
    <lineage>
        <taxon>Bacteria</taxon>
        <taxon>Pseudomonadati</taxon>
        <taxon>Pseudomonadota</taxon>
        <taxon>Gammaproteobacteria</taxon>
        <taxon>Oceanospirillales</taxon>
        <taxon>Natronospirillaceae</taxon>
        <taxon>Natronospirillum</taxon>
    </lineage>
</organism>
<feature type="region of interest" description="Disordered" evidence="1">
    <location>
        <begin position="46"/>
        <end position="65"/>
    </location>
</feature>
<gene>
    <name evidence="2" type="ORF">E4656_13755</name>
</gene>
<dbReference type="RefSeq" id="WP_135483862.1">
    <property type="nucleotide sequence ID" value="NZ_SRMF01000005.1"/>
</dbReference>
<sequence length="65" mass="7338">MKQQEQQYTVKAPFPWPGRALRKGDVVTMHPRQAKYLTGTHLEVTAQRTASKKASAKKTEVKNDA</sequence>
<comment type="caution">
    <text evidence="2">The sequence shown here is derived from an EMBL/GenBank/DDBJ whole genome shotgun (WGS) entry which is preliminary data.</text>
</comment>
<evidence type="ECO:0000313" key="2">
    <source>
        <dbReference type="EMBL" id="TGG92529.1"/>
    </source>
</evidence>
<name>A0A4Z0WCK6_9GAMM</name>
<dbReference type="OrthoDB" id="9996548at2"/>
<keyword evidence="3" id="KW-1185">Reference proteome</keyword>
<reference evidence="2 3" key="1">
    <citation type="submission" date="2019-04" db="EMBL/GenBank/DDBJ databases">
        <title>Natronospirillum operosus gen. nov., sp. nov., a haloalkaliphilic satellite isolated from decaying biomass of laboratory culture of cyanobacterium Geitlerinema sp. and proposal of Natronospirillaceae fam. nov. and Saccharospirillaceae fam. nov.</title>
        <authorList>
            <person name="Kevbrin V."/>
            <person name="Boltyanskaya Y."/>
            <person name="Koziaeva V."/>
            <person name="Grouzdev D.S."/>
            <person name="Park M."/>
            <person name="Cho J."/>
        </authorList>
    </citation>
    <scope>NUCLEOTIDE SEQUENCE [LARGE SCALE GENOMIC DNA]</scope>
    <source>
        <strain evidence="2 3">G-116</strain>
    </source>
</reference>
<evidence type="ECO:0000313" key="3">
    <source>
        <dbReference type="Proteomes" id="UP000297475"/>
    </source>
</evidence>
<dbReference type="Proteomes" id="UP000297475">
    <property type="component" value="Unassembled WGS sequence"/>
</dbReference>
<accession>A0A4Z0WCK6</accession>
<evidence type="ECO:0000256" key="1">
    <source>
        <dbReference type="SAM" id="MobiDB-lite"/>
    </source>
</evidence>
<proteinExistence type="predicted"/>
<protein>
    <submittedName>
        <fullName evidence="2">Uncharacterized protein</fullName>
    </submittedName>
</protein>